<comment type="subcellular location">
    <subcellularLocation>
        <location evidence="1">Cytoplasm</location>
        <location evidence="1">Nucleoid</location>
    </subcellularLocation>
</comment>
<keyword evidence="5" id="KW-0233">DNA recombination</keyword>
<feature type="region of interest" description="Disordered" evidence="6">
    <location>
        <begin position="308"/>
        <end position="344"/>
    </location>
</feature>
<reference evidence="7 8" key="1">
    <citation type="submission" date="2019-02" db="EMBL/GenBank/DDBJ databases">
        <title>Aquabacterium sp. strain KMB7.</title>
        <authorList>
            <person name="Chen W.-M."/>
        </authorList>
    </citation>
    <scope>NUCLEOTIDE SEQUENCE [LARGE SCALE GENOMIC DNA]</scope>
    <source>
        <strain evidence="7 8">KMB7</strain>
    </source>
</reference>
<dbReference type="NCBIfam" id="NF001463">
    <property type="entry name" value="PRK00321.1-4"/>
    <property type="match status" value="1"/>
</dbReference>
<sequence>MFKNLTLYRVGPQWAADLTRTDELLRTCQFVPCGATQQKSFGFVEPRGQAHGPMVESVGGQWLLKLVTEQRVVPGSVVKRRVEELADAVEQQTGRKPGKKLQKELKEQALLELLPMAFTRQSHTLIWLDPRERLLLIDASSLSKADEIASTLVKTLNGEIEMQQLHTAESPSACMAAWLKDGEPPHAFTIDRECELKSSDEQKSVVRYARHRLDTDEVRQHILTGKMPTRLAMTWRDRVSFTLTDTLQIKKLALLDVVMESHKGSARPPKEEAFDADVAIATGELCQLLPELIEALGGEAPLGAGFSAEVASRSKPSSSDTAPGAASAGAEAPASGDAEPAPWD</sequence>
<evidence type="ECO:0000313" key="8">
    <source>
        <dbReference type="Proteomes" id="UP000292120"/>
    </source>
</evidence>
<keyword evidence="8" id="KW-1185">Reference proteome</keyword>
<keyword evidence="4" id="KW-0963">Cytoplasm</keyword>
<dbReference type="Pfam" id="PF04381">
    <property type="entry name" value="RdgC"/>
    <property type="match status" value="1"/>
</dbReference>
<dbReference type="EMBL" id="SIXI01000001">
    <property type="protein sequence ID" value="TBO33997.1"/>
    <property type="molecule type" value="Genomic_DNA"/>
</dbReference>
<accession>A0A4Q9H5Z6</accession>
<dbReference type="GO" id="GO:0003690">
    <property type="term" value="F:double-stranded DNA binding"/>
    <property type="evidence" value="ECO:0007669"/>
    <property type="project" value="TreeGrafter"/>
</dbReference>
<dbReference type="Proteomes" id="UP000292120">
    <property type="component" value="Unassembled WGS sequence"/>
</dbReference>
<feature type="compositionally biased region" description="Low complexity" evidence="6">
    <location>
        <begin position="316"/>
        <end position="344"/>
    </location>
</feature>
<organism evidence="7 8">
    <name type="scientific">Aquabacterium lacunae</name>
    <dbReference type="NCBI Taxonomy" id="2528630"/>
    <lineage>
        <taxon>Bacteria</taxon>
        <taxon>Pseudomonadati</taxon>
        <taxon>Pseudomonadota</taxon>
        <taxon>Betaproteobacteria</taxon>
        <taxon>Burkholderiales</taxon>
        <taxon>Aquabacterium</taxon>
    </lineage>
</organism>
<protein>
    <recommendedName>
        <fullName evidence="3">Recombination-associated protein RdgC</fullName>
    </recommendedName>
</protein>
<evidence type="ECO:0000256" key="2">
    <source>
        <dbReference type="ARBA" id="ARBA00008657"/>
    </source>
</evidence>
<evidence type="ECO:0000256" key="3">
    <source>
        <dbReference type="ARBA" id="ARBA00022296"/>
    </source>
</evidence>
<dbReference type="GO" id="GO:0043590">
    <property type="term" value="C:bacterial nucleoid"/>
    <property type="evidence" value="ECO:0007669"/>
    <property type="project" value="TreeGrafter"/>
</dbReference>
<dbReference type="PANTHER" id="PTHR38103">
    <property type="entry name" value="RECOMBINATION-ASSOCIATED PROTEIN RDGC"/>
    <property type="match status" value="1"/>
</dbReference>
<dbReference type="GO" id="GO:0006310">
    <property type="term" value="P:DNA recombination"/>
    <property type="evidence" value="ECO:0007669"/>
    <property type="project" value="UniProtKB-KW"/>
</dbReference>
<evidence type="ECO:0000256" key="1">
    <source>
        <dbReference type="ARBA" id="ARBA00004453"/>
    </source>
</evidence>
<dbReference type="PANTHER" id="PTHR38103:SF1">
    <property type="entry name" value="RECOMBINATION-ASSOCIATED PROTEIN RDGC"/>
    <property type="match status" value="1"/>
</dbReference>
<dbReference type="InterPro" id="IPR007476">
    <property type="entry name" value="RdgC"/>
</dbReference>
<proteinExistence type="inferred from homology"/>
<dbReference type="NCBIfam" id="NF001464">
    <property type="entry name" value="PRK00321.1-5"/>
    <property type="match status" value="1"/>
</dbReference>
<evidence type="ECO:0000313" key="7">
    <source>
        <dbReference type="EMBL" id="TBO33997.1"/>
    </source>
</evidence>
<evidence type="ECO:0000256" key="4">
    <source>
        <dbReference type="ARBA" id="ARBA00022490"/>
    </source>
</evidence>
<evidence type="ECO:0000256" key="5">
    <source>
        <dbReference type="ARBA" id="ARBA00023172"/>
    </source>
</evidence>
<comment type="similarity">
    <text evidence="2">Belongs to the RdgC family.</text>
</comment>
<dbReference type="GO" id="GO:0000018">
    <property type="term" value="P:regulation of DNA recombination"/>
    <property type="evidence" value="ECO:0007669"/>
    <property type="project" value="TreeGrafter"/>
</dbReference>
<gene>
    <name evidence="7" type="ORF">EYS42_00645</name>
</gene>
<name>A0A4Q9H5Z6_9BURK</name>
<evidence type="ECO:0000256" key="6">
    <source>
        <dbReference type="SAM" id="MobiDB-lite"/>
    </source>
</evidence>
<dbReference type="AlphaFoldDB" id="A0A4Q9H5Z6"/>
<comment type="caution">
    <text evidence="7">The sequence shown here is derived from an EMBL/GenBank/DDBJ whole genome shotgun (WGS) entry which is preliminary data.</text>
</comment>
<dbReference type="OrthoDB" id="5290530at2"/>
<dbReference type="RefSeq" id="WP_130965947.1">
    <property type="nucleotide sequence ID" value="NZ_SIXI01000001.1"/>
</dbReference>